<sequence length="460" mass="51545">MTPLPMGTLHQSLPRHSQHHIRSLKQSPSAALGGTCTHTITTTTTSTHTHNNTITPGANSSGLLSTTTANNVTDEDASYKSFSRDSGHGGSEQEDSPRTHWTNTHQHHNQQQPHHLQARYTNSLSADLKNSYLAKLNRLNSAADGNSNRLNMDSGNNLHLANSAAFPYIEGGNKQVVTVPNSYTTALNPNLAALVKTSHGRGPSPWNHTYMEIEPDVDPVYEEIERERWGRLNGNSSEIMQVSDLSDEDIKRTTPSDISRQSSRSYNDSKPLLPYYSQQQQQQLRQQKQIQQYQQEQFALSEERLRDFNTAQLNMDHEKLQRVISQQQLHEQQIHDQQMHEQLHQQMQLQQQQQHISRENLMTVAVLNGEQVVCRLTSPAHHIPPSSLNSPSSQQFQQLPQSVTNAMTSSSNGSSLATSPASNGCPAHLVISRPPQLLPAYEHHQQQGQQLYNECREATA</sequence>
<feature type="region of interest" description="Disordered" evidence="1">
    <location>
        <begin position="383"/>
        <end position="428"/>
    </location>
</feature>
<evidence type="ECO:0000256" key="1">
    <source>
        <dbReference type="SAM" id="MobiDB-lite"/>
    </source>
</evidence>
<reference evidence="2" key="1">
    <citation type="submission" date="2017-11" db="EMBL/GenBank/DDBJ databases">
        <title>The sensing device of the deep-sea amphipod.</title>
        <authorList>
            <person name="Kobayashi H."/>
            <person name="Nagahama T."/>
            <person name="Arai W."/>
            <person name="Sasagawa Y."/>
            <person name="Umeda M."/>
            <person name="Hayashi T."/>
            <person name="Nikaido I."/>
            <person name="Watanabe H."/>
            <person name="Oguri K."/>
            <person name="Kitazato H."/>
            <person name="Fujioka K."/>
            <person name="Kido Y."/>
            <person name="Takami H."/>
        </authorList>
    </citation>
    <scope>NUCLEOTIDE SEQUENCE</scope>
    <source>
        <tissue evidence="2">Whole body</tissue>
    </source>
</reference>
<dbReference type="AlphaFoldDB" id="A0A6A7FRM2"/>
<feature type="compositionally biased region" description="Polar residues" evidence="1">
    <location>
        <begin position="56"/>
        <end position="72"/>
    </location>
</feature>
<feature type="region of interest" description="Disordered" evidence="1">
    <location>
        <begin position="240"/>
        <end position="271"/>
    </location>
</feature>
<feature type="compositionally biased region" description="Polar residues" evidence="1">
    <location>
        <begin position="255"/>
        <end position="268"/>
    </location>
</feature>
<proteinExistence type="evidence at transcript level"/>
<evidence type="ECO:0000313" key="2">
    <source>
        <dbReference type="EMBL" id="LAC21241.1"/>
    </source>
</evidence>
<organism evidence="2">
    <name type="scientific">Hirondellea gigas</name>
    <dbReference type="NCBI Taxonomy" id="1518452"/>
    <lineage>
        <taxon>Eukaryota</taxon>
        <taxon>Metazoa</taxon>
        <taxon>Ecdysozoa</taxon>
        <taxon>Arthropoda</taxon>
        <taxon>Crustacea</taxon>
        <taxon>Multicrustacea</taxon>
        <taxon>Malacostraca</taxon>
        <taxon>Eumalacostraca</taxon>
        <taxon>Peracarida</taxon>
        <taxon>Amphipoda</taxon>
        <taxon>Amphilochidea</taxon>
        <taxon>Lysianassida</taxon>
        <taxon>Lysianassidira</taxon>
        <taxon>Lysianassoidea</taxon>
        <taxon>Lysianassidae</taxon>
        <taxon>Hirondellea</taxon>
    </lineage>
</organism>
<dbReference type="EMBL" id="IACT01001925">
    <property type="protein sequence ID" value="LAC21241.1"/>
    <property type="molecule type" value="mRNA"/>
</dbReference>
<protein>
    <submittedName>
        <fullName evidence="2">Latrophilin Cirl-like isoform X1</fullName>
    </submittedName>
</protein>
<feature type="compositionally biased region" description="Low complexity" evidence="1">
    <location>
        <begin position="35"/>
        <end position="55"/>
    </location>
</feature>
<name>A0A6A7FRM2_9CRUS</name>
<feature type="compositionally biased region" description="Low complexity" evidence="1">
    <location>
        <begin position="384"/>
        <end position="422"/>
    </location>
</feature>
<feature type="region of interest" description="Disordered" evidence="1">
    <location>
        <begin position="1"/>
        <end position="117"/>
    </location>
</feature>
<accession>A0A6A7FRM2</accession>